<proteinExistence type="predicted"/>
<dbReference type="GO" id="GO:0005975">
    <property type="term" value="P:carbohydrate metabolic process"/>
    <property type="evidence" value="ECO:0007669"/>
    <property type="project" value="InterPro"/>
</dbReference>
<dbReference type="InterPro" id="IPR001223">
    <property type="entry name" value="Glyco_hydro18_cat"/>
</dbReference>
<dbReference type="PANTHER" id="PTHR45708">
    <property type="entry name" value="ENDOCHITINASE"/>
    <property type="match status" value="1"/>
</dbReference>
<organism evidence="2 3">
    <name type="scientific">Uncinula necator</name>
    <name type="common">Grape powdery mildew</name>
    <dbReference type="NCBI Taxonomy" id="52586"/>
    <lineage>
        <taxon>Eukaryota</taxon>
        <taxon>Fungi</taxon>
        <taxon>Dikarya</taxon>
        <taxon>Ascomycota</taxon>
        <taxon>Pezizomycotina</taxon>
        <taxon>Leotiomycetes</taxon>
        <taxon>Erysiphales</taxon>
        <taxon>Erysiphaceae</taxon>
        <taxon>Erysiphe</taxon>
    </lineage>
</organism>
<dbReference type="AlphaFoldDB" id="A0A0B1P0H6"/>
<gene>
    <name evidence="2" type="ORF">EV44_g3019</name>
</gene>
<name>A0A0B1P0H6_UNCNE</name>
<evidence type="ECO:0000313" key="2">
    <source>
        <dbReference type="EMBL" id="KHJ32162.1"/>
    </source>
</evidence>
<sequence>MQLSGIKVLGMLGGAAKGTYARLDQDDANFEIYYKPLKGFIEEKEFDGLDLDVEEEMSLSGIIRLIDRLKADFGEDFLITMAPVATALLSDEPKYNLSGFSYEALEVMKGNQIAWYNTQFYCGWGDISNTDTFDQIIAHGYPANKITIGLVTNPENGSGWIPHNILQEILLNLTTRYPNLCGIMGWEYFNSLPGGTERPWEWAANMTRYIRNGQSQNPTQRHKLLGFSALWALADFNIKQSEGEAPKPDAFDYFSENEEV</sequence>
<protein>
    <submittedName>
        <fullName evidence="2">Putative glycoside hydrolase family 18 protein</fullName>
    </submittedName>
</protein>
<dbReference type="GO" id="GO:0004568">
    <property type="term" value="F:chitinase activity"/>
    <property type="evidence" value="ECO:0007669"/>
    <property type="project" value="TreeGrafter"/>
</dbReference>
<dbReference type="PANTHER" id="PTHR45708:SF60">
    <property type="entry name" value="III CHITINASE, PUTATIVE (AFU_ORTHOLOGUE AFUA_5G03850)-RELATED"/>
    <property type="match status" value="1"/>
</dbReference>
<dbReference type="SUPFAM" id="SSF51445">
    <property type="entry name" value="(Trans)glycosidases"/>
    <property type="match status" value="1"/>
</dbReference>
<feature type="domain" description="GH18" evidence="1">
    <location>
        <begin position="1"/>
        <end position="213"/>
    </location>
</feature>
<dbReference type="InterPro" id="IPR017853">
    <property type="entry name" value="GH"/>
</dbReference>
<dbReference type="GO" id="GO:0005576">
    <property type="term" value="C:extracellular region"/>
    <property type="evidence" value="ECO:0007669"/>
    <property type="project" value="TreeGrafter"/>
</dbReference>
<dbReference type="PROSITE" id="PS51910">
    <property type="entry name" value="GH18_2"/>
    <property type="match status" value="1"/>
</dbReference>
<keyword evidence="2" id="KW-0378">Hydrolase</keyword>
<comment type="caution">
    <text evidence="2">The sequence shown here is derived from an EMBL/GenBank/DDBJ whole genome shotgun (WGS) entry which is preliminary data.</text>
</comment>
<dbReference type="Proteomes" id="UP000030854">
    <property type="component" value="Unassembled WGS sequence"/>
</dbReference>
<dbReference type="STRING" id="52586.A0A0B1P0H6"/>
<keyword evidence="3" id="KW-1185">Reference proteome</keyword>
<reference evidence="2 3" key="1">
    <citation type="journal article" date="2014" name="BMC Genomics">
        <title>Adaptive genomic structural variation in the grape powdery mildew pathogen, Erysiphe necator.</title>
        <authorList>
            <person name="Jones L."/>
            <person name="Riaz S."/>
            <person name="Morales-Cruz A."/>
            <person name="Amrine K.C."/>
            <person name="McGuire B."/>
            <person name="Gubler W.D."/>
            <person name="Walker M.A."/>
            <person name="Cantu D."/>
        </authorList>
    </citation>
    <scope>NUCLEOTIDE SEQUENCE [LARGE SCALE GENOMIC DNA]</scope>
    <source>
        <strain evidence="3">c</strain>
    </source>
</reference>
<accession>A0A0B1P0H6</accession>
<evidence type="ECO:0000259" key="1">
    <source>
        <dbReference type="PROSITE" id="PS51910"/>
    </source>
</evidence>
<dbReference type="EMBL" id="JNVN01002278">
    <property type="protein sequence ID" value="KHJ32162.1"/>
    <property type="molecule type" value="Genomic_DNA"/>
</dbReference>
<dbReference type="Gene3D" id="3.20.20.80">
    <property type="entry name" value="Glycosidases"/>
    <property type="match status" value="1"/>
</dbReference>
<dbReference type="OMA" id="AEMINDM"/>
<dbReference type="HOGENOM" id="CLU_060983_1_0_1"/>
<dbReference type="InterPro" id="IPR050542">
    <property type="entry name" value="Glycosyl_Hydrlase18_Chitinase"/>
</dbReference>
<evidence type="ECO:0000313" key="3">
    <source>
        <dbReference type="Proteomes" id="UP000030854"/>
    </source>
</evidence>